<sequence>MKQSIARLALAGMAALHIIAFAPAAPAQGAAQTAVQSGFEADRKAILGMAGTFHVNFDFRETVPWSADYKPIDPKTSGGFEVVRVVEDTGRIIRLQHILVVSHEGEVFLVKHWRQDWSYEPATLLEYQGAGHWKLKPVPEAERKGAWSQTVWQTDDSPRYGGVGRWQHDLGAPRWTSAETWRPLARRDAVRKPVYDRYLGVNRHALTPDGWVHTQDNMKLASRGGSLSAVVQETVINSYDTDTGFQVAKADEYWEKTKAYWAAVRAAWDAAIVAHDGVTVQEEPENGSVTGPKLMKLADEVAKGGKTAAAAIAEAKAVIAAATGA</sequence>
<dbReference type="InterPro" id="IPR046715">
    <property type="entry name" value="DUF6607"/>
</dbReference>
<protein>
    <submittedName>
        <fullName evidence="2">Uncharacterized protein</fullName>
    </submittedName>
</protein>
<organism evidence="2 3">
    <name type="scientific">Sphingomonas colocasiae</name>
    <dbReference type="NCBI Taxonomy" id="1848973"/>
    <lineage>
        <taxon>Bacteria</taxon>
        <taxon>Pseudomonadati</taxon>
        <taxon>Pseudomonadota</taxon>
        <taxon>Alphaproteobacteria</taxon>
        <taxon>Sphingomonadales</taxon>
        <taxon>Sphingomonadaceae</taxon>
        <taxon>Sphingomonas</taxon>
    </lineage>
</organism>
<evidence type="ECO:0000313" key="2">
    <source>
        <dbReference type="EMBL" id="MBY8820698.1"/>
    </source>
</evidence>
<comment type="caution">
    <text evidence="2">The sequence shown here is derived from an EMBL/GenBank/DDBJ whole genome shotgun (WGS) entry which is preliminary data.</text>
</comment>
<accession>A0ABS7PHH1</accession>
<feature type="signal peptide" evidence="1">
    <location>
        <begin position="1"/>
        <end position="24"/>
    </location>
</feature>
<reference evidence="2 3" key="1">
    <citation type="submission" date="2021-08" db="EMBL/GenBank/DDBJ databases">
        <authorList>
            <person name="Tuo L."/>
        </authorList>
    </citation>
    <scope>NUCLEOTIDE SEQUENCE [LARGE SCALE GENOMIC DNA]</scope>
    <source>
        <strain evidence="2 3">JCM 31229</strain>
    </source>
</reference>
<keyword evidence="3" id="KW-1185">Reference proteome</keyword>
<keyword evidence="1" id="KW-0732">Signal</keyword>
<evidence type="ECO:0000313" key="3">
    <source>
        <dbReference type="Proteomes" id="UP000706039"/>
    </source>
</evidence>
<dbReference type="Proteomes" id="UP000706039">
    <property type="component" value="Unassembled WGS sequence"/>
</dbReference>
<proteinExistence type="predicted"/>
<evidence type="ECO:0000256" key="1">
    <source>
        <dbReference type="SAM" id="SignalP"/>
    </source>
</evidence>
<dbReference type="Pfam" id="PF20311">
    <property type="entry name" value="DUF6607"/>
    <property type="match status" value="1"/>
</dbReference>
<name>A0ABS7PHH1_9SPHN</name>
<dbReference type="EMBL" id="JAINVV010000001">
    <property type="protein sequence ID" value="MBY8820698.1"/>
    <property type="molecule type" value="Genomic_DNA"/>
</dbReference>
<dbReference type="RefSeq" id="WP_222987820.1">
    <property type="nucleotide sequence ID" value="NZ_JAINVV010000001.1"/>
</dbReference>
<gene>
    <name evidence="2" type="ORF">K7G82_00235</name>
</gene>
<feature type="chain" id="PRO_5045129258" evidence="1">
    <location>
        <begin position="25"/>
        <end position="325"/>
    </location>
</feature>